<protein>
    <submittedName>
        <fullName evidence="1">Uncharacterized protein</fullName>
    </submittedName>
</protein>
<accession>A0A1I9L2K5</accession>
<evidence type="ECO:0000313" key="1">
    <source>
        <dbReference type="EMBL" id="AMW36192.1"/>
    </source>
</evidence>
<evidence type="ECO:0000313" key="2">
    <source>
        <dbReference type="Proteomes" id="UP000225190"/>
    </source>
</evidence>
<dbReference type="EMBL" id="KU197014">
    <property type="protein sequence ID" value="AMW36192.1"/>
    <property type="molecule type" value="Genomic_DNA"/>
</dbReference>
<organism evidence="1 2">
    <name type="scientific">Xanthomonas phage XAJ2</name>
    <dbReference type="NCBI Taxonomy" id="1775249"/>
    <lineage>
        <taxon>Viruses</taxon>
        <taxon>Duplodnaviria</taxon>
        <taxon>Heunggongvirae</taxon>
        <taxon>Uroviricota</taxon>
        <taxon>Caudoviricetes</taxon>
        <taxon>Caudoviricetes incertae sedis</taxon>
        <taxon>Xajduovirus</taxon>
        <taxon>Xajduovirus XAJ2</taxon>
    </lineage>
</organism>
<name>A0A1I9L2K5_9CAUD</name>
<reference evidence="1 2" key="1">
    <citation type="submission" date="2015-11" db="EMBL/GenBank/DDBJ databases">
        <title>Bacteriophages of Xanthomonas arboricola pv. juglandis: Characterization of two phages.</title>
        <authorList>
            <person name="Domotor D."/>
            <person name="Frank T."/>
            <person name="Rakhely G."/>
            <person name="Doffkay Z."/>
            <person name="Schneider G."/>
            <person name="Kovacs T."/>
        </authorList>
    </citation>
    <scope>NUCLEOTIDE SEQUENCE [LARGE SCALE GENOMIC DNA]</scope>
</reference>
<keyword evidence="2" id="KW-1185">Reference proteome</keyword>
<dbReference type="Proteomes" id="UP000225190">
    <property type="component" value="Segment"/>
</dbReference>
<proteinExistence type="predicted"/>
<sequence>MGIIIKTPIKPNAAQLAKLGNDVNLVEIEEVEGRSFADDLRAAADKLDNEAGEDSNV</sequence>